<dbReference type="VEuPathDB" id="ToxoDB:cyc_03463"/>
<evidence type="ECO:0000313" key="3">
    <source>
        <dbReference type="Proteomes" id="UP000095192"/>
    </source>
</evidence>
<feature type="compositionally biased region" description="Basic and acidic residues" evidence="1">
    <location>
        <begin position="767"/>
        <end position="780"/>
    </location>
</feature>
<evidence type="ECO:0000313" key="2">
    <source>
        <dbReference type="EMBL" id="OEH80629.1"/>
    </source>
</evidence>
<feature type="compositionally biased region" description="Low complexity" evidence="1">
    <location>
        <begin position="674"/>
        <end position="696"/>
    </location>
</feature>
<feature type="region of interest" description="Disordered" evidence="1">
    <location>
        <begin position="148"/>
        <end position="366"/>
    </location>
</feature>
<feature type="compositionally biased region" description="Low complexity" evidence="1">
    <location>
        <begin position="47"/>
        <end position="58"/>
    </location>
</feature>
<dbReference type="EMBL" id="JROU02000023">
    <property type="protein sequence ID" value="OEH80629.1"/>
    <property type="molecule type" value="Genomic_DNA"/>
</dbReference>
<feature type="compositionally biased region" description="Low complexity" evidence="1">
    <location>
        <begin position="342"/>
        <end position="353"/>
    </location>
</feature>
<feature type="compositionally biased region" description="Low complexity" evidence="1">
    <location>
        <begin position="781"/>
        <end position="790"/>
    </location>
</feature>
<comment type="caution">
    <text evidence="2">The sequence shown here is derived from an EMBL/GenBank/DDBJ whole genome shotgun (WGS) entry which is preliminary data.</text>
</comment>
<accession>A0A1D3DAZ8</accession>
<feature type="region of interest" description="Disordered" evidence="1">
    <location>
        <begin position="1"/>
        <end position="59"/>
    </location>
</feature>
<protein>
    <submittedName>
        <fullName evidence="2">Uncharacterized protein</fullName>
    </submittedName>
</protein>
<keyword evidence="3" id="KW-1185">Reference proteome</keyword>
<dbReference type="InParanoid" id="A0A1D3DAZ8"/>
<reference evidence="2 3" key="1">
    <citation type="journal article" date="2016" name="BMC Genomics">
        <title>Comparative genomics reveals Cyclospora cayetanensis possesses coccidia-like metabolism and invasion components but unique surface antigens.</title>
        <authorList>
            <person name="Liu S."/>
            <person name="Wang L."/>
            <person name="Zheng H."/>
            <person name="Xu Z."/>
            <person name="Roellig D.M."/>
            <person name="Li N."/>
            <person name="Frace M.A."/>
            <person name="Tang K."/>
            <person name="Arrowood M.J."/>
            <person name="Moss D.M."/>
            <person name="Zhang L."/>
            <person name="Feng Y."/>
            <person name="Xiao L."/>
        </authorList>
    </citation>
    <scope>NUCLEOTIDE SEQUENCE [LARGE SCALE GENOMIC DNA]</scope>
    <source>
        <strain evidence="2 3">CHN_HEN01</strain>
    </source>
</reference>
<evidence type="ECO:0000256" key="1">
    <source>
        <dbReference type="SAM" id="MobiDB-lite"/>
    </source>
</evidence>
<feature type="compositionally biased region" description="Polar residues" evidence="1">
    <location>
        <begin position="705"/>
        <end position="724"/>
    </location>
</feature>
<feature type="compositionally biased region" description="Polar residues" evidence="1">
    <location>
        <begin position="304"/>
        <end position="313"/>
    </location>
</feature>
<feature type="region of interest" description="Disordered" evidence="1">
    <location>
        <begin position="674"/>
        <end position="797"/>
    </location>
</feature>
<sequence>MALPLQPAWREPAKRQLPSSASGQLLEEAGTLFASPPKAKARRLEGPTRTPRISPPSTAAVSATVLPCSSQLQSSSPLSLFPLKRRLQPFMDAEEDAGASAAVAPVAARAAPHNATAAGTVAGNKTRSNTMLQSPVRMYFPLTARGTPHASRELPAFPSGASRCAPPADAIPGSSNPASLSPQRLQIQPVRPQHVSPMEGAQSTLKEQQRCSFLADLASPFSSSKRSRALASPGASGNGDGDAAAASRGTTMVVAAAVATPSSTRRATDSSRGAPPGTPGGEPIDYKVSPVSSRRRASPYHGMRSTSTNSGGRTATLKDEEALSAFRLTPPRKKPQLSFDSTTAQEAEHTQQTQEDDKDRQHQGAAPGCASLHLTRQQIASMQRLFLQQQQQQHSDGFCCSSLDSFAATETTPNSVPLNRQLERLCRLYGLLRILFDRFHDRGEPLLLFTSILPAYTKLALTHHPRSASESPLRTDMSDSNASSAKDGGERSLSSASLGSSKVRHDLIKDVGRLVWLLPQLLQWKPRKLRNSTAAPPPTANWGPLQQNHSQYDIQILELKDGVPLSARAKDGEERQQQLRRRLIAYALQERLIQHASWAPGFDVEMIPSPPAATTPALHPQEQRQNVLLPQQPPGAFKGDPVIGCIGGSPVRCVVPEQQPQKQQLNLLQQLQDEGSKRVVSPPRAASVSGASSVNSCWTDVSPYQRATSDATAGSNSPAVQLSPLSRGRQPVRRFPLLSSPIRTRSPSPLDRRSSSSSSTSPTRSPVSERLRRKTEERMAARLQQEAAQQLRRELYE</sequence>
<feature type="compositionally biased region" description="Polar residues" evidence="1">
    <location>
        <begin position="468"/>
        <end position="484"/>
    </location>
</feature>
<gene>
    <name evidence="2" type="ORF">cyc_03463</name>
</gene>
<feature type="compositionally biased region" description="Polar residues" evidence="1">
    <location>
        <begin position="173"/>
        <end position="186"/>
    </location>
</feature>
<proteinExistence type="predicted"/>
<organism evidence="2 3">
    <name type="scientific">Cyclospora cayetanensis</name>
    <dbReference type="NCBI Taxonomy" id="88456"/>
    <lineage>
        <taxon>Eukaryota</taxon>
        <taxon>Sar</taxon>
        <taxon>Alveolata</taxon>
        <taxon>Apicomplexa</taxon>
        <taxon>Conoidasida</taxon>
        <taxon>Coccidia</taxon>
        <taxon>Eucoccidiorida</taxon>
        <taxon>Eimeriorina</taxon>
        <taxon>Eimeriidae</taxon>
        <taxon>Cyclospora</taxon>
    </lineage>
</organism>
<dbReference type="Proteomes" id="UP000095192">
    <property type="component" value="Unassembled WGS sequence"/>
</dbReference>
<feature type="compositionally biased region" description="Low complexity" evidence="1">
    <location>
        <begin position="231"/>
        <end position="265"/>
    </location>
</feature>
<dbReference type="VEuPathDB" id="ToxoDB:LOC34620148"/>
<dbReference type="AlphaFoldDB" id="A0A1D3DAZ8"/>
<feature type="region of interest" description="Disordered" evidence="1">
    <location>
        <begin position="464"/>
        <end position="497"/>
    </location>
</feature>
<name>A0A1D3DAZ8_9EIME</name>
<feature type="compositionally biased region" description="Low complexity" evidence="1">
    <location>
        <begin position="743"/>
        <end position="766"/>
    </location>
</feature>